<dbReference type="InterPro" id="IPR028889">
    <property type="entry name" value="USP"/>
</dbReference>
<feature type="domain" description="USP" evidence="8">
    <location>
        <begin position="567"/>
        <end position="946"/>
    </location>
</feature>
<name>A0AA40A3U0_9PEZI</name>
<keyword evidence="3" id="KW-0645">Protease</keyword>
<feature type="region of interest" description="Disordered" evidence="7">
    <location>
        <begin position="931"/>
        <end position="1004"/>
    </location>
</feature>
<evidence type="ECO:0000256" key="2">
    <source>
        <dbReference type="ARBA" id="ARBA00012759"/>
    </source>
</evidence>
<dbReference type="InterPro" id="IPR050164">
    <property type="entry name" value="Peptidase_C19"/>
</dbReference>
<evidence type="ECO:0000256" key="7">
    <source>
        <dbReference type="SAM" id="MobiDB-lite"/>
    </source>
</evidence>
<dbReference type="Proteomes" id="UP001172159">
    <property type="component" value="Unassembled WGS sequence"/>
</dbReference>
<dbReference type="InterPro" id="IPR001394">
    <property type="entry name" value="Peptidase_C19_UCH"/>
</dbReference>
<gene>
    <name evidence="9" type="ORF">B0T21DRAFT_298529</name>
</gene>
<keyword evidence="10" id="KW-1185">Reference proteome</keyword>
<dbReference type="AlphaFoldDB" id="A0AA40A3U0"/>
<evidence type="ECO:0000256" key="1">
    <source>
        <dbReference type="ARBA" id="ARBA00000707"/>
    </source>
</evidence>
<dbReference type="GO" id="GO:0006508">
    <property type="term" value="P:proteolysis"/>
    <property type="evidence" value="ECO:0007669"/>
    <property type="project" value="UniProtKB-KW"/>
</dbReference>
<dbReference type="GO" id="GO:0016579">
    <property type="term" value="P:protein deubiquitination"/>
    <property type="evidence" value="ECO:0007669"/>
    <property type="project" value="InterPro"/>
</dbReference>
<organism evidence="9 10">
    <name type="scientific">Apiosordaria backusii</name>
    <dbReference type="NCBI Taxonomy" id="314023"/>
    <lineage>
        <taxon>Eukaryota</taxon>
        <taxon>Fungi</taxon>
        <taxon>Dikarya</taxon>
        <taxon>Ascomycota</taxon>
        <taxon>Pezizomycotina</taxon>
        <taxon>Sordariomycetes</taxon>
        <taxon>Sordariomycetidae</taxon>
        <taxon>Sordariales</taxon>
        <taxon>Lasiosphaeriaceae</taxon>
        <taxon>Apiosordaria</taxon>
    </lineage>
</organism>
<feature type="region of interest" description="Disordered" evidence="7">
    <location>
        <begin position="703"/>
        <end position="726"/>
    </location>
</feature>
<accession>A0AA40A3U0</accession>
<protein>
    <recommendedName>
        <fullName evidence="2">ubiquitinyl hydrolase 1</fullName>
        <ecNumber evidence="2">3.4.19.12</ecNumber>
    </recommendedName>
</protein>
<dbReference type="GO" id="GO:0005634">
    <property type="term" value="C:nucleus"/>
    <property type="evidence" value="ECO:0007669"/>
    <property type="project" value="TreeGrafter"/>
</dbReference>
<proteinExistence type="predicted"/>
<dbReference type="EMBL" id="JAUKTV010000018">
    <property type="protein sequence ID" value="KAK0708773.1"/>
    <property type="molecule type" value="Genomic_DNA"/>
</dbReference>
<evidence type="ECO:0000256" key="3">
    <source>
        <dbReference type="ARBA" id="ARBA00022670"/>
    </source>
</evidence>
<dbReference type="GO" id="GO:0005829">
    <property type="term" value="C:cytosol"/>
    <property type="evidence" value="ECO:0007669"/>
    <property type="project" value="TreeGrafter"/>
</dbReference>
<dbReference type="GO" id="GO:0004843">
    <property type="term" value="F:cysteine-type deubiquitinase activity"/>
    <property type="evidence" value="ECO:0007669"/>
    <property type="project" value="UniProtKB-EC"/>
</dbReference>
<keyword evidence="4" id="KW-0833">Ubl conjugation pathway</keyword>
<dbReference type="PROSITE" id="PS00973">
    <property type="entry name" value="USP_2"/>
    <property type="match status" value="1"/>
</dbReference>
<feature type="compositionally biased region" description="Polar residues" evidence="7">
    <location>
        <begin position="984"/>
        <end position="994"/>
    </location>
</feature>
<dbReference type="PANTHER" id="PTHR24006">
    <property type="entry name" value="UBIQUITIN CARBOXYL-TERMINAL HYDROLASE"/>
    <property type="match status" value="1"/>
</dbReference>
<keyword evidence="5" id="KW-0378">Hydrolase</keyword>
<dbReference type="InterPro" id="IPR038765">
    <property type="entry name" value="Papain-like_cys_pep_sf"/>
</dbReference>
<evidence type="ECO:0000256" key="5">
    <source>
        <dbReference type="ARBA" id="ARBA00022801"/>
    </source>
</evidence>
<evidence type="ECO:0000259" key="8">
    <source>
        <dbReference type="PROSITE" id="PS50235"/>
    </source>
</evidence>
<feature type="region of interest" description="Disordered" evidence="7">
    <location>
        <begin position="1"/>
        <end position="38"/>
    </location>
</feature>
<comment type="catalytic activity">
    <reaction evidence="1">
        <text>Thiol-dependent hydrolysis of ester, thioester, amide, peptide and isopeptide bonds formed by the C-terminal Gly of ubiquitin (a 76-residue protein attached to proteins as an intracellular targeting signal).</text>
        <dbReference type="EC" id="3.4.19.12"/>
    </reaction>
</comment>
<dbReference type="EC" id="3.4.19.12" evidence="2"/>
<reference evidence="9" key="1">
    <citation type="submission" date="2023-06" db="EMBL/GenBank/DDBJ databases">
        <title>Genome-scale phylogeny and comparative genomics of the fungal order Sordariales.</title>
        <authorList>
            <consortium name="Lawrence Berkeley National Laboratory"/>
            <person name="Hensen N."/>
            <person name="Bonometti L."/>
            <person name="Westerberg I."/>
            <person name="Brannstrom I.O."/>
            <person name="Guillou S."/>
            <person name="Cros-Aarteil S."/>
            <person name="Calhoun S."/>
            <person name="Haridas S."/>
            <person name="Kuo A."/>
            <person name="Mondo S."/>
            <person name="Pangilinan J."/>
            <person name="Riley R."/>
            <person name="Labutti K."/>
            <person name="Andreopoulos B."/>
            <person name="Lipzen A."/>
            <person name="Chen C."/>
            <person name="Yanf M."/>
            <person name="Daum C."/>
            <person name="Ng V."/>
            <person name="Clum A."/>
            <person name="Steindorff A."/>
            <person name="Ohm R."/>
            <person name="Martin F."/>
            <person name="Silar P."/>
            <person name="Natvig D."/>
            <person name="Lalanne C."/>
            <person name="Gautier V."/>
            <person name="Ament-Velasquez S.L."/>
            <person name="Kruys A."/>
            <person name="Hutchinson M.I."/>
            <person name="Powell A.J."/>
            <person name="Barry K."/>
            <person name="Miller A.N."/>
            <person name="Grigoriev I.V."/>
            <person name="Debuchy R."/>
            <person name="Gladieux P."/>
            <person name="Thoren M.H."/>
            <person name="Johannesson H."/>
        </authorList>
    </citation>
    <scope>NUCLEOTIDE SEQUENCE</scope>
    <source>
        <strain evidence="9">CBS 540.89</strain>
    </source>
</reference>
<feature type="compositionally biased region" description="Polar residues" evidence="7">
    <location>
        <begin position="383"/>
        <end position="400"/>
    </location>
</feature>
<dbReference type="Pfam" id="PF00443">
    <property type="entry name" value="UCH"/>
    <property type="match status" value="1"/>
</dbReference>
<evidence type="ECO:0000256" key="6">
    <source>
        <dbReference type="ARBA" id="ARBA00022807"/>
    </source>
</evidence>
<dbReference type="PROSITE" id="PS00972">
    <property type="entry name" value="USP_1"/>
    <property type="match status" value="1"/>
</dbReference>
<dbReference type="Gene3D" id="3.90.70.10">
    <property type="entry name" value="Cysteine proteinases"/>
    <property type="match status" value="1"/>
</dbReference>
<evidence type="ECO:0000313" key="10">
    <source>
        <dbReference type="Proteomes" id="UP001172159"/>
    </source>
</evidence>
<feature type="compositionally biased region" description="Basic and acidic residues" evidence="7">
    <location>
        <begin position="334"/>
        <end position="344"/>
    </location>
</feature>
<evidence type="ECO:0000256" key="4">
    <source>
        <dbReference type="ARBA" id="ARBA00022786"/>
    </source>
</evidence>
<dbReference type="PANTHER" id="PTHR24006:SF687">
    <property type="entry name" value="UBIQUITIN CARBOXYL-TERMINAL HYDROLASE 10"/>
    <property type="match status" value="1"/>
</dbReference>
<comment type="caution">
    <text evidence="9">The sequence shown here is derived from an EMBL/GenBank/DDBJ whole genome shotgun (WGS) entry which is preliminary data.</text>
</comment>
<feature type="compositionally biased region" description="Polar residues" evidence="7">
    <location>
        <begin position="944"/>
        <end position="956"/>
    </location>
</feature>
<dbReference type="CDD" id="cd02257">
    <property type="entry name" value="Peptidase_C19"/>
    <property type="match status" value="1"/>
</dbReference>
<dbReference type="InterPro" id="IPR018200">
    <property type="entry name" value="USP_CS"/>
</dbReference>
<keyword evidence="6" id="KW-0788">Thiol protease</keyword>
<evidence type="ECO:0000313" key="9">
    <source>
        <dbReference type="EMBL" id="KAK0708773.1"/>
    </source>
</evidence>
<feature type="region of interest" description="Disordered" evidence="7">
    <location>
        <begin position="429"/>
        <end position="488"/>
    </location>
</feature>
<sequence length="1019" mass="110575">MMNNRAHLPAGQQMQGGADMGGGPPPPRRGNRHQYGPAHGYQYQQHQHHVNPSMYGHGAQYMNPYQSANQPYYVPFQQYHSGGMPQPYLPSQYNHAPYTRSPPAVQQYVPLHQPYGRPSQHSPIVSSPYQPPPPTMAPVVAPLTPSSTHSFAVQPPTTIAPSTMPPFREFIPASQMPPQPLHGHDIQPPVQPLHIHEAQPPVQPEFQPFVPQQQQTFPQEYPQDTYLAPETKSPAEVQAEQQEEVVTTEVTAEAPAEVPADVPAEVPALATVQPAPEVYPRASPSEKILAKLPWFSVPEAGFPARAPKSRRRRPVSSTPNLILEKPAEAQQPEEQTKGETKEEPTVSAEPAVKTEAAEAAPPRSETPSLHEHQAEDTPPTTPSSAQTTHGSITVAASPSTAVKPATRSAVPALPTVPALPVLPVLPKIAPKDTQPLEKTPAGSTPAPAIKDEKPAEASEGAPQVNGTDEKPKPESTPAVQATPVPAPAPAKPKAWAALFAKPSTAPSAVASAAAAPRVHTNGNAADASTAASGAVGSFSKSNANSLAEALQAYRPTGIEKLPFIEPRGLVNTGNMCYMNSVLQVLIFCIPFYDFLDQVSKKATHSFKSETPLIDALIMFMREFKIIDSATSADLLKKRLKPEELEQYGESFTPEFVYEAIRKLPRFASMRRGHQQDAQEFLGFLLEGLHDECAQVMRAAPVSTASTAPNSSPPSPISSKPSESLEGADDWLEVGPRQRAAVTRSSGHSHASPINKIFGGQLRSELRVPGNKTSVTLEPYEPLQLDIGAPEIRNIIDALKGLTRPETLYGDFNSPHGKNVKATKQIFIESVPPVLILHLKRFQFDAEGQGGTVKIWKKIGYPLEFEFPQEVLSRSKRNSMLNDGAPRYKLTAVVYHHGKNASGGHYTVDVRRQDGREWIRIDDTVIRRVRSEDVAEGGAEEEQAKTGSGNQKDSAGSNRFGGMNDEDTGDDDGWKQAAGGKKWSSVVNAPATNGQKLPPKQHKDSIKDNKVAYLLFYQRV</sequence>
<feature type="region of interest" description="Disordered" evidence="7">
    <location>
        <begin position="301"/>
        <end position="417"/>
    </location>
</feature>
<dbReference type="PROSITE" id="PS50235">
    <property type="entry name" value="USP_3"/>
    <property type="match status" value="1"/>
</dbReference>
<dbReference type="SUPFAM" id="SSF54001">
    <property type="entry name" value="Cysteine proteinases"/>
    <property type="match status" value="1"/>
</dbReference>